<dbReference type="AlphaFoldDB" id="A0A6N7J199"/>
<evidence type="ECO:0008006" key="3">
    <source>
        <dbReference type="Google" id="ProtNLM"/>
    </source>
</evidence>
<dbReference type="Proteomes" id="UP000460257">
    <property type="component" value="Unassembled WGS sequence"/>
</dbReference>
<gene>
    <name evidence="1" type="ORF">FRC54_05550</name>
</gene>
<keyword evidence="2" id="KW-1185">Reference proteome</keyword>
<organism evidence="1 2">
    <name type="scientific">Candidatus Weimeria bifida</name>
    <dbReference type="NCBI Taxonomy" id="2599074"/>
    <lineage>
        <taxon>Bacteria</taxon>
        <taxon>Bacillati</taxon>
        <taxon>Bacillota</taxon>
        <taxon>Clostridia</taxon>
        <taxon>Lachnospirales</taxon>
        <taxon>Lachnospiraceae</taxon>
        <taxon>Candidatus Weimeria</taxon>
    </lineage>
</organism>
<accession>A0A6N7J199</accession>
<evidence type="ECO:0000313" key="2">
    <source>
        <dbReference type="Proteomes" id="UP000460257"/>
    </source>
</evidence>
<dbReference type="EMBL" id="VOGC01000006">
    <property type="protein sequence ID" value="MQN01380.1"/>
    <property type="molecule type" value="Genomic_DNA"/>
</dbReference>
<protein>
    <recommendedName>
        <fullName evidence="3">DUF1904 family protein</fullName>
    </recommendedName>
</protein>
<comment type="caution">
    <text evidence="1">The sequence shown here is derived from an EMBL/GenBank/DDBJ whole genome shotgun (WGS) entry which is preliminary data.</text>
</comment>
<sequence length="106" mass="11913">MDYGKFVALFQRISEEEKNKSGVWITAVITPSRLAYRHSAGCPIGGEYAYTLTGSCNTEFASVDDYVPALKRVLAKLKDELRQVTFTLEIIPAHLVFYNDEPGYSE</sequence>
<reference evidence="1" key="1">
    <citation type="journal article" date="2020" name="Appl. Environ. Microbiol.">
        <title>Medium-Chain Fatty Acid Synthesis by 'Candidatus Weimeria bifida' gen. nov., sp. nov., and 'Candidatus Pseudoramibacter fermentans' sp. nov.</title>
        <authorList>
            <person name="Scarborough M.J."/>
            <person name="Myers K.S."/>
            <person name="Donohue T.J."/>
            <person name="Noguera D.R."/>
        </authorList>
    </citation>
    <scope>NUCLEOTIDE SEQUENCE</scope>
    <source>
        <strain evidence="1">LCO1.1</strain>
    </source>
</reference>
<proteinExistence type="predicted"/>
<evidence type="ECO:0000313" key="1">
    <source>
        <dbReference type="EMBL" id="MQN01380.1"/>
    </source>
</evidence>
<name>A0A6N7J199_9FIRM</name>